<protein>
    <submittedName>
        <fullName evidence="2">Class A/C sortase</fullName>
    </submittedName>
</protein>
<evidence type="ECO:0000313" key="3">
    <source>
        <dbReference type="Proteomes" id="UP001252875"/>
    </source>
</evidence>
<sequence>NLKSVHSLHDAEDDLFKQMKLKRDEGKIDGTLLKEDPVSEPERVSMTLAAKIISDPMQTVVPLFLLFLLPILFFSFI</sequence>
<feature type="non-terminal residue" evidence="2">
    <location>
        <position position="1"/>
    </location>
</feature>
<reference evidence="2 3" key="1">
    <citation type="submission" date="2023-03" db="EMBL/GenBank/DDBJ databases">
        <authorList>
            <person name="Shen W."/>
            <person name="Cai J."/>
        </authorList>
    </citation>
    <scope>NUCLEOTIDE SEQUENCE [LARGE SCALE GENOMIC DNA]</scope>
    <source>
        <strain evidence="2 3">D6-4</strain>
    </source>
</reference>
<keyword evidence="1" id="KW-1133">Transmembrane helix</keyword>
<name>A0ABU3F0H0_9ENTE</name>
<keyword evidence="3" id="KW-1185">Reference proteome</keyword>
<evidence type="ECO:0000256" key="1">
    <source>
        <dbReference type="SAM" id="Phobius"/>
    </source>
</evidence>
<proteinExistence type="predicted"/>
<evidence type="ECO:0000313" key="2">
    <source>
        <dbReference type="EMBL" id="MDT2600612.1"/>
    </source>
</evidence>
<keyword evidence="1" id="KW-0812">Transmembrane</keyword>
<feature type="transmembrane region" description="Helical" evidence="1">
    <location>
        <begin position="56"/>
        <end position="76"/>
    </location>
</feature>
<gene>
    <name evidence="2" type="ORF">P7D85_12560</name>
</gene>
<accession>A0ABU3F0H0</accession>
<comment type="caution">
    <text evidence="2">The sequence shown here is derived from an EMBL/GenBank/DDBJ whole genome shotgun (WGS) entry which is preliminary data.</text>
</comment>
<dbReference type="Proteomes" id="UP001252875">
    <property type="component" value="Unassembled WGS sequence"/>
</dbReference>
<keyword evidence="1" id="KW-0472">Membrane</keyword>
<organism evidence="2 3">
    <name type="scientific">Enterococcus hulanensis</name>
    <dbReference type="NCBI Taxonomy" id="2559929"/>
    <lineage>
        <taxon>Bacteria</taxon>
        <taxon>Bacillati</taxon>
        <taxon>Bacillota</taxon>
        <taxon>Bacilli</taxon>
        <taxon>Lactobacillales</taxon>
        <taxon>Enterococcaceae</taxon>
        <taxon>Enterococcus</taxon>
    </lineage>
</organism>
<dbReference type="EMBL" id="JARPYI010000006">
    <property type="protein sequence ID" value="MDT2600612.1"/>
    <property type="molecule type" value="Genomic_DNA"/>
</dbReference>